<dbReference type="CDD" id="cd06186">
    <property type="entry name" value="NOX_Duox_like_FAD_NADP"/>
    <property type="match status" value="1"/>
</dbReference>
<evidence type="ECO:0000256" key="5">
    <source>
        <dbReference type="ARBA" id="ARBA00022982"/>
    </source>
</evidence>
<evidence type="ECO:0000256" key="1">
    <source>
        <dbReference type="ARBA" id="ARBA00004141"/>
    </source>
</evidence>
<feature type="transmembrane region" description="Helical" evidence="11">
    <location>
        <begin position="140"/>
        <end position="164"/>
    </location>
</feature>
<dbReference type="InterPro" id="IPR013130">
    <property type="entry name" value="Fe3_Rdtase_TM_dom"/>
</dbReference>
<dbReference type="InterPro" id="IPR039261">
    <property type="entry name" value="FNR_nucleotide-bd"/>
</dbReference>
<comment type="similarity">
    <text evidence="2">Belongs to the ferric reductase (FRE) family.</text>
</comment>
<feature type="domain" description="FAD-binding FR-type" evidence="12">
    <location>
        <begin position="273"/>
        <end position="387"/>
    </location>
</feature>
<dbReference type="PANTHER" id="PTHR32361">
    <property type="entry name" value="FERRIC/CUPRIC REDUCTASE TRANSMEMBRANE COMPONENT"/>
    <property type="match status" value="1"/>
</dbReference>
<keyword evidence="3" id="KW-0813">Transport</keyword>
<feature type="transmembrane region" description="Helical" evidence="11">
    <location>
        <begin position="209"/>
        <end position="230"/>
    </location>
</feature>
<keyword evidence="8" id="KW-0406">Ion transport</keyword>
<reference evidence="13 14" key="1">
    <citation type="submission" date="2017-04" db="EMBL/GenBank/DDBJ databases">
        <title>Draft genome sequence of Marssonina coronaria NL1: causal agent of apple blotch.</title>
        <authorList>
            <person name="Cheng Q."/>
        </authorList>
    </citation>
    <scope>NUCLEOTIDE SEQUENCE [LARGE SCALE GENOMIC DNA]</scope>
    <source>
        <strain evidence="13 14">NL1</strain>
    </source>
</reference>
<dbReference type="GO" id="GO:0006879">
    <property type="term" value="P:intracellular iron ion homeostasis"/>
    <property type="evidence" value="ECO:0007669"/>
    <property type="project" value="TreeGrafter"/>
</dbReference>
<feature type="transmembrane region" description="Helical" evidence="11">
    <location>
        <begin position="237"/>
        <end position="255"/>
    </location>
</feature>
<dbReference type="InterPro" id="IPR051410">
    <property type="entry name" value="Ferric/Cupric_Reductase"/>
</dbReference>
<keyword evidence="4 11" id="KW-0812">Transmembrane</keyword>
<dbReference type="GO" id="GO:0006826">
    <property type="term" value="P:iron ion transport"/>
    <property type="evidence" value="ECO:0007669"/>
    <property type="project" value="TreeGrafter"/>
</dbReference>
<gene>
    <name evidence="13" type="ORF">B2J93_8630</name>
</gene>
<dbReference type="SUPFAM" id="SSF52343">
    <property type="entry name" value="Ferredoxin reductase-like, C-terminal NADP-linked domain"/>
    <property type="match status" value="1"/>
</dbReference>
<evidence type="ECO:0000256" key="7">
    <source>
        <dbReference type="ARBA" id="ARBA00023002"/>
    </source>
</evidence>
<keyword evidence="6 11" id="KW-1133">Transmembrane helix</keyword>
<evidence type="ECO:0000256" key="9">
    <source>
        <dbReference type="ARBA" id="ARBA00023136"/>
    </source>
</evidence>
<evidence type="ECO:0000256" key="6">
    <source>
        <dbReference type="ARBA" id="ARBA00022989"/>
    </source>
</evidence>
<dbReference type="PANTHER" id="PTHR32361:SF28">
    <property type="entry name" value="FRP1P"/>
    <property type="match status" value="1"/>
</dbReference>
<dbReference type="AlphaFoldDB" id="A0A218YW49"/>
<organism evidence="13 14">
    <name type="scientific">Diplocarpon coronariae</name>
    <dbReference type="NCBI Taxonomy" id="2795749"/>
    <lineage>
        <taxon>Eukaryota</taxon>
        <taxon>Fungi</taxon>
        <taxon>Dikarya</taxon>
        <taxon>Ascomycota</taxon>
        <taxon>Pezizomycotina</taxon>
        <taxon>Leotiomycetes</taxon>
        <taxon>Helotiales</taxon>
        <taxon>Drepanopezizaceae</taxon>
        <taxon>Diplocarpon</taxon>
    </lineage>
</organism>
<evidence type="ECO:0000256" key="3">
    <source>
        <dbReference type="ARBA" id="ARBA00022448"/>
    </source>
</evidence>
<keyword evidence="5" id="KW-0249">Electron transport</keyword>
<dbReference type="SFLD" id="SFLDG01168">
    <property type="entry name" value="Ferric_reductase_subgroup_(FRE"/>
    <property type="match status" value="1"/>
</dbReference>
<dbReference type="Proteomes" id="UP000242519">
    <property type="component" value="Unassembled WGS sequence"/>
</dbReference>
<keyword evidence="9 11" id="KW-0472">Membrane</keyword>
<comment type="caution">
    <text evidence="13">The sequence shown here is derived from an EMBL/GenBank/DDBJ whole genome shotgun (WGS) entry which is preliminary data.</text>
</comment>
<evidence type="ECO:0000256" key="11">
    <source>
        <dbReference type="SAM" id="Phobius"/>
    </source>
</evidence>
<dbReference type="InterPro" id="IPR017927">
    <property type="entry name" value="FAD-bd_FR_type"/>
</dbReference>
<protein>
    <recommendedName>
        <fullName evidence="12">FAD-binding FR-type domain-containing protein</fullName>
    </recommendedName>
</protein>
<proteinExistence type="inferred from homology"/>
<keyword evidence="14" id="KW-1185">Reference proteome</keyword>
<feature type="transmembrane region" description="Helical" evidence="11">
    <location>
        <begin position="176"/>
        <end position="197"/>
    </location>
</feature>
<dbReference type="GO" id="GO:0005886">
    <property type="term" value="C:plasma membrane"/>
    <property type="evidence" value="ECO:0007669"/>
    <property type="project" value="TreeGrafter"/>
</dbReference>
<accession>A0A218YW49</accession>
<evidence type="ECO:0000256" key="2">
    <source>
        <dbReference type="ARBA" id="ARBA00006278"/>
    </source>
</evidence>
<feature type="transmembrane region" description="Helical" evidence="11">
    <location>
        <begin position="42"/>
        <end position="67"/>
    </location>
</feature>
<evidence type="ECO:0000256" key="10">
    <source>
        <dbReference type="SAM" id="MobiDB-lite"/>
    </source>
</evidence>
<name>A0A218YW49_9HELO</name>
<feature type="region of interest" description="Disordered" evidence="10">
    <location>
        <begin position="629"/>
        <end position="687"/>
    </location>
</feature>
<sequence>MASQSSSTSPGGSSGGNDPAAAAAMAAILKLMAKQKVKSEEAVQYFAIGISALMILFTIFHWSRFLYSQRVSKNMKKSGLLHAQVSIARMARHVLIHRVPGFTSMGHAVLVTCYLTINIVCLFTNMQYDDLMPFSKRMGWMAIGNIALVTFLALKNTPLAFLTAYSYERLNILHQVAGYTTVLLILLHGILISNAYINAGLRYMLEETTTAHGITAGVAAFVSMLFATFIRRIRYEVFYVSHVLMYMVLIISVGLHQPTLSNNIAIVTILAGGMWSSDRIIRACRLLWYSYDNRVTITPLPHGGTRVVLSRSPSRAVPGTHCFLWIPQIRLIETHPFTIVSSSKTSLTLVVSAHSGFTDDLYKYALQNSGTSLRASIEGPYGAIPNFSKVADKLILIAGGSGASFTFGVALDTLNKLADKPNTTIDFIWTVREQEILSWFREELAQLRASGRVNIRLHATQPSYRSSRGSLADDVTEVASPSSYRDIEKELASAGSPDSFPLDTRNNSVASHAGGIASPTDPLDKHGKSLAVRPGRPDVNAIIWDVVSKAGDNDRVAIAACGPDQLMSSVRNTTANCITNKGPSIELHLEQFGCQTITETKKRPPDCTDFLPSPERHAIHWPITVKQAVSKTRDHQPGPVPRLLSRPQDHRAVSPTTALISPPSTAAHLPDHASPLPAGTSRSHQPAVSYCGSPYAQGDSGAGDEADQATLEAMPRLLSEESLARHRWAVPDEAHAVFVDAGPPPLTLAGFGHRERRARIREPLREKLPWQRPGRPRLAGIRGGTRMFLSAGEGGNDGL</sequence>
<dbReference type="GO" id="GO:0000293">
    <property type="term" value="F:ferric-chelate reductase activity"/>
    <property type="evidence" value="ECO:0007669"/>
    <property type="project" value="UniProtKB-ARBA"/>
</dbReference>
<dbReference type="Gene3D" id="3.40.50.80">
    <property type="entry name" value="Nucleotide-binding domain of ferredoxin-NADP reductase (FNR) module"/>
    <property type="match status" value="1"/>
</dbReference>
<dbReference type="SFLD" id="SFLDS00052">
    <property type="entry name" value="Ferric_Reductase_Domain"/>
    <property type="match status" value="1"/>
</dbReference>
<dbReference type="Pfam" id="PF08030">
    <property type="entry name" value="NAD_binding_6"/>
    <property type="match status" value="1"/>
</dbReference>
<dbReference type="InParanoid" id="A0A218YW49"/>
<dbReference type="PROSITE" id="PS51384">
    <property type="entry name" value="FAD_FR"/>
    <property type="match status" value="1"/>
</dbReference>
<dbReference type="Pfam" id="PF08022">
    <property type="entry name" value="FAD_binding_8"/>
    <property type="match status" value="1"/>
</dbReference>
<evidence type="ECO:0000259" key="12">
    <source>
        <dbReference type="PROSITE" id="PS51384"/>
    </source>
</evidence>
<evidence type="ECO:0000313" key="14">
    <source>
        <dbReference type="Proteomes" id="UP000242519"/>
    </source>
</evidence>
<dbReference type="EMBL" id="MZNU01000336">
    <property type="protein sequence ID" value="OWP00059.1"/>
    <property type="molecule type" value="Genomic_DNA"/>
</dbReference>
<dbReference type="InterPro" id="IPR013112">
    <property type="entry name" value="FAD-bd_8"/>
</dbReference>
<comment type="subcellular location">
    <subcellularLocation>
        <location evidence="1">Membrane</location>
        <topology evidence="1">Multi-pass membrane protein</topology>
    </subcellularLocation>
</comment>
<feature type="compositionally biased region" description="Polar residues" evidence="10">
    <location>
        <begin position="654"/>
        <end position="664"/>
    </location>
</feature>
<dbReference type="STRING" id="503106.A0A218YW49"/>
<evidence type="ECO:0000256" key="4">
    <source>
        <dbReference type="ARBA" id="ARBA00022692"/>
    </source>
</evidence>
<evidence type="ECO:0000313" key="13">
    <source>
        <dbReference type="EMBL" id="OWP00059.1"/>
    </source>
</evidence>
<feature type="transmembrane region" description="Helical" evidence="11">
    <location>
        <begin position="108"/>
        <end position="128"/>
    </location>
</feature>
<dbReference type="GO" id="GO:0015677">
    <property type="term" value="P:copper ion import"/>
    <property type="evidence" value="ECO:0007669"/>
    <property type="project" value="TreeGrafter"/>
</dbReference>
<dbReference type="InterPro" id="IPR013121">
    <property type="entry name" value="Fe_red_NAD-bd_6"/>
</dbReference>
<dbReference type="Pfam" id="PF01794">
    <property type="entry name" value="Ferric_reduct"/>
    <property type="match status" value="1"/>
</dbReference>
<dbReference type="OrthoDB" id="10006946at2759"/>
<keyword evidence="7" id="KW-0560">Oxidoreductase</keyword>
<evidence type="ECO:0000256" key="8">
    <source>
        <dbReference type="ARBA" id="ARBA00023065"/>
    </source>
</evidence>